<dbReference type="GO" id="GO:0030001">
    <property type="term" value="P:metal ion transport"/>
    <property type="evidence" value="ECO:0007669"/>
    <property type="project" value="InterPro"/>
</dbReference>
<evidence type="ECO:0000256" key="3">
    <source>
        <dbReference type="ARBA" id="ARBA00022729"/>
    </source>
</evidence>
<dbReference type="GO" id="GO:0046872">
    <property type="term" value="F:metal ion binding"/>
    <property type="evidence" value="ECO:0007669"/>
    <property type="project" value="InterPro"/>
</dbReference>
<gene>
    <name evidence="5" type="ORF">SAMN05660197_0806</name>
</gene>
<keyword evidence="3" id="KW-0732">Signal</keyword>
<dbReference type="PANTHER" id="PTHR42953:SF3">
    <property type="entry name" value="HIGH-AFFINITY ZINC UPTAKE SYSTEM PROTEIN ZNUA"/>
    <property type="match status" value="1"/>
</dbReference>
<dbReference type="InterPro" id="IPR006127">
    <property type="entry name" value="ZnuA-like"/>
</dbReference>
<dbReference type="InterPro" id="IPR050492">
    <property type="entry name" value="Bact_metal-bind_prot9"/>
</dbReference>
<keyword evidence="2 4" id="KW-0813">Transport</keyword>
<dbReference type="RefSeq" id="WP_159445309.1">
    <property type="nucleotide sequence ID" value="NZ_AP026671.1"/>
</dbReference>
<dbReference type="InterPro" id="IPR006128">
    <property type="entry name" value="Lipoprotein_PsaA-like"/>
</dbReference>
<dbReference type="PRINTS" id="PR00690">
    <property type="entry name" value="ADHESNFAMILY"/>
</dbReference>
<dbReference type="Proteomes" id="UP000192602">
    <property type="component" value="Unassembled WGS sequence"/>
</dbReference>
<dbReference type="SUPFAM" id="SSF53807">
    <property type="entry name" value="Helical backbone' metal receptor"/>
    <property type="match status" value="1"/>
</dbReference>
<dbReference type="Pfam" id="PF01297">
    <property type="entry name" value="ZnuA"/>
    <property type="match status" value="1"/>
</dbReference>
<sequence length="277" mass="32012">MRFLLLFFFATLLFAKDTILVSILPQKFFLEQIAKDSFDIEVLIPPGASPATYTLKPSQIKKIRKARCYFTIGVPFEKAWRDRIQAANSELHFVDSGKYIRRYPLAHHHHHEEHEHEKSLDPHIWLAPNLVPLIARAMLDELLKLEPNKKKFFLTNYQEFAQKTIEIDSKIYSLLLQKKSKAFLVYHPSFGYFARSYGLEQLAIEKEGKEPKMQDLIQLAKKAKALGIKTIFIEPQFPQKSAKFLAQKIGAMVKVIDPLAYDWENNILKVARAIAGD</sequence>
<protein>
    <submittedName>
        <fullName evidence="5">Zinc transport system substrate-binding protein</fullName>
    </submittedName>
</protein>
<dbReference type="AlphaFoldDB" id="A0A1W1WTE5"/>
<evidence type="ECO:0000313" key="6">
    <source>
        <dbReference type="Proteomes" id="UP000192602"/>
    </source>
</evidence>
<comment type="similarity">
    <text evidence="1 4">Belongs to the bacterial solute-binding protein 9 family.</text>
</comment>
<dbReference type="OrthoDB" id="9810636at2"/>
<evidence type="ECO:0000256" key="1">
    <source>
        <dbReference type="ARBA" id="ARBA00011028"/>
    </source>
</evidence>
<keyword evidence="6" id="KW-1185">Reference proteome</keyword>
<evidence type="ECO:0000256" key="4">
    <source>
        <dbReference type="RuleBase" id="RU003512"/>
    </source>
</evidence>
<evidence type="ECO:0000313" key="5">
    <source>
        <dbReference type="EMBL" id="SMC09013.1"/>
    </source>
</evidence>
<proteinExistence type="inferred from homology"/>
<dbReference type="GO" id="GO:0007155">
    <property type="term" value="P:cell adhesion"/>
    <property type="evidence" value="ECO:0007669"/>
    <property type="project" value="InterPro"/>
</dbReference>
<accession>A0A1W1WTE5</accession>
<name>A0A1W1WTE5_9BACT</name>
<dbReference type="EMBL" id="FWWZ01000001">
    <property type="protein sequence ID" value="SMC09013.1"/>
    <property type="molecule type" value="Genomic_DNA"/>
</dbReference>
<dbReference type="PANTHER" id="PTHR42953">
    <property type="entry name" value="HIGH-AFFINITY ZINC UPTAKE SYSTEM PROTEIN ZNUA-RELATED"/>
    <property type="match status" value="1"/>
</dbReference>
<organism evidence="5 6">
    <name type="scientific">Nitratiruptor tergarcus DSM 16512</name>
    <dbReference type="NCBI Taxonomy" id="1069081"/>
    <lineage>
        <taxon>Bacteria</taxon>
        <taxon>Pseudomonadati</taxon>
        <taxon>Campylobacterota</taxon>
        <taxon>Epsilonproteobacteria</taxon>
        <taxon>Nautiliales</taxon>
        <taxon>Nitratiruptoraceae</taxon>
        <taxon>Nitratiruptor</taxon>
    </lineage>
</organism>
<dbReference type="STRING" id="1069081.SAMN05660197_0806"/>
<evidence type="ECO:0000256" key="2">
    <source>
        <dbReference type="ARBA" id="ARBA00022448"/>
    </source>
</evidence>
<dbReference type="Gene3D" id="3.40.50.1980">
    <property type="entry name" value="Nitrogenase molybdenum iron protein domain"/>
    <property type="match status" value="2"/>
</dbReference>
<reference evidence="6" key="1">
    <citation type="submission" date="2017-04" db="EMBL/GenBank/DDBJ databases">
        <authorList>
            <person name="Varghese N."/>
            <person name="Submissions S."/>
        </authorList>
    </citation>
    <scope>NUCLEOTIDE SEQUENCE [LARGE SCALE GENOMIC DNA]</scope>
    <source>
        <strain evidence="6">DSM 16512</strain>
    </source>
</reference>